<dbReference type="RefSeq" id="XP_062654764.1">
    <property type="nucleotide sequence ID" value="XM_062800099.1"/>
</dbReference>
<sequence length="287" mass="32164">NHTGGVEIISPPTAAESDWQRTIHKVFRAISKDFELYTNHLCSSHVHVSRGPDPKAKYGKTDLIDIAKGAFFWEEALRGLLPYARQVNRYALPNHDAFASDEYLRVGVDGWGPLFDKLVDLMGAQGTPDKERKEAFAKGLHAVARDGTPVKYLSTNFLSFLRIDTVEFRRQAGAASATTAIYRVLLALTLNVSALHYPFRNASGWKGYKSTEELILEAMRTLHELPRNCEQPGFEGWLRTCAADYAHESDTYTKFTEKDINKKEKQLRKKEGSEPEQEAEAGSSSAP</sequence>
<comment type="caution">
    <text evidence="2">The sequence shown here is derived from an EMBL/GenBank/DDBJ whole genome shotgun (WGS) entry which is preliminary data.</text>
</comment>
<evidence type="ECO:0000313" key="2">
    <source>
        <dbReference type="EMBL" id="KAK3291250.1"/>
    </source>
</evidence>
<organism evidence="2 3">
    <name type="scientific">Chaetomium fimeti</name>
    <dbReference type="NCBI Taxonomy" id="1854472"/>
    <lineage>
        <taxon>Eukaryota</taxon>
        <taxon>Fungi</taxon>
        <taxon>Dikarya</taxon>
        <taxon>Ascomycota</taxon>
        <taxon>Pezizomycotina</taxon>
        <taxon>Sordariomycetes</taxon>
        <taxon>Sordariomycetidae</taxon>
        <taxon>Sordariales</taxon>
        <taxon>Chaetomiaceae</taxon>
        <taxon>Chaetomium</taxon>
    </lineage>
</organism>
<dbReference type="InterPro" id="IPR022025">
    <property type="entry name" value="Amidoligase_2"/>
</dbReference>
<name>A0AAE0H7A0_9PEZI</name>
<dbReference type="EMBL" id="JAUEPN010000010">
    <property type="protein sequence ID" value="KAK3291250.1"/>
    <property type="molecule type" value="Genomic_DNA"/>
</dbReference>
<evidence type="ECO:0000313" key="3">
    <source>
        <dbReference type="Proteomes" id="UP001278766"/>
    </source>
</evidence>
<feature type="non-terminal residue" evidence="2">
    <location>
        <position position="1"/>
    </location>
</feature>
<feature type="compositionally biased region" description="Basic and acidic residues" evidence="1">
    <location>
        <begin position="257"/>
        <end position="273"/>
    </location>
</feature>
<dbReference type="AlphaFoldDB" id="A0AAE0H7A0"/>
<dbReference type="Pfam" id="PF12224">
    <property type="entry name" value="Amidoligase_2"/>
    <property type="match status" value="1"/>
</dbReference>
<evidence type="ECO:0008006" key="4">
    <source>
        <dbReference type="Google" id="ProtNLM"/>
    </source>
</evidence>
<feature type="non-terminal residue" evidence="2">
    <location>
        <position position="287"/>
    </location>
</feature>
<evidence type="ECO:0000256" key="1">
    <source>
        <dbReference type="SAM" id="MobiDB-lite"/>
    </source>
</evidence>
<reference evidence="2" key="1">
    <citation type="journal article" date="2023" name="Mol. Phylogenet. Evol.">
        <title>Genome-scale phylogeny and comparative genomics of the fungal order Sordariales.</title>
        <authorList>
            <person name="Hensen N."/>
            <person name="Bonometti L."/>
            <person name="Westerberg I."/>
            <person name="Brannstrom I.O."/>
            <person name="Guillou S."/>
            <person name="Cros-Aarteil S."/>
            <person name="Calhoun S."/>
            <person name="Haridas S."/>
            <person name="Kuo A."/>
            <person name="Mondo S."/>
            <person name="Pangilinan J."/>
            <person name="Riley R."/>
            <person name="LaButti K."/>
            <person name="Andreopoulos B."/>
            <person name="Lipzen A."/>
            <person name="Chen C."/>
            <person name="Yan M."/>
            <person name="Daum C."/>
            <person name="Ng V."/>
            <person name="Clum A."/>
            <person name="Steindorff A."/>
            <person name="Ohm R.A."/>
            <person name="Martin F."/>
            <person name="Silar P."/>
            <person name="Natvig D.O."/>
            <person name="Lalanne C."/>
            <person name="Gautier V."/>
            <person name="Ament-Velasquez S.L."/>
            <person name="Kruys A."/>
            <person name="Hutchinson M.I."/>
            <person name="Powell A.J."/>
            <person name="Barry K."/>
            <person name="Miller A.N."/>
            <person name="Grigoriev I.V."/>
            <person name="Debuchy R."/>
            <person name="Gladieux P."/>
            <person name="Hiltunen Thoren M."/>
            <person name="Johannesson H."/>
        </authorList>
    </citation>
    <scope>NUCLEOTIDE SEQUENCE</scope>
    <source>
        <strain evidence="2">CBS 168.71</strain>
    </source>
</reference>
<dbReference type="Proteomes" id="UP001278766">
    <property type="component" value="Unassembled WGS sequence"/>
</dbReference>
<keyword evidence="3" id="KW-1185">Reference proteome</keyword>
<proteinExistence type="predicted"/>
<gene>
    <name evidence="2" type="ORF">B0H64DRAFT_300416</name>
</gene>
<protein>
    <recommendedName>
        <fullName evidence="4">Amidoligase enzyme</fullName>
    </recommendedName>
</protein>
<dbReference type="GeneID" id="87837047"/>
<accession>A0AAE0H7A0</accession>
<feature type="region of interest" description="Disordered" evidence="1">
    <location>
        <begin position="257"/>
        <end position="287"/>
    </location>
</feature>
<reference evidence="2" key="2">
    <citation type="submission" date="2023-06" db="EMBL/GenBank/DDBJ databases">
        <authorList>
            <consortium name="Lawrence Berkeley National Laboratory"/>
            <person name="Haridas S."/>
            <person name="Hensen N."/>
            <person name="Bonometti L."/>
            <person name="Westerberg I."/>
            <person name="Brannstrom I.O."/>
            <person name="Guillou S."/>
            <person name="Cros-Aarteil S."/>
            <person name="Calhoun S."/>
            <person name="Kuo A."/>
            <person name="Mondo S."/>
            <person name="Pangilinan J."/>
            <person name="Riley R."/>
            <person name="Labutti K."/>
            <person name="Andreopoulos B."/>
            <person name="Lipzen A."/>
            <person name="Chen C."/>
            <person name="Yanf M."/>
            <person name="Daum C."/>
            <person name="Ng V."/>
            <person name="Clum A."/>
            <person name="Steindorff A."/>
            <person name="Ohm R."/>
            <person name="Martin F."/>
            <person name="Silar P."/>
            <person name="Natvig D."/>
            <person name="Lalanne C."/>
            <person name="Gautier V."/>
            <person name="Ament-Velasquez S.L."/>
            <person name="Kruys A."/>
            <person name="Hutchinson M.I."/>
            <person name="Powell A.J."/>
            <person name="Barry K."/>
            <person name="Miller A.N."/>
            <person name="Grigoriev I.V."/>
            <person name="Debuchy R."/>
            <person name="Gladieux P."/>
            <person name="Thoren M.H."/>
            <person name="Johannesson H."/>
        </authorList>
    </citation>
    <scope>NUCLEOTIDE SEQUENCE</scope>
    <source>
        <strain evidence="2">CBS 168.71</strain>
    </source>
</reference>